<keyword evidence="2" id="KW-1185">Reference proteome</keyword>
<evidence type="ECO:0000313" key="1">
    <source>
        <dbReference type="EMBL" id="AGK87029.1"/>
    </source>
</evidence>
<reference evidence="1 2" key="1">
    <citation type="journal article" date="2013" name="J. Virol.">
        <title>Morphology, Physiological Characteristics, and Complete Sequence of Marine Bacteriophage RIO-1 Infecting Pseudoalteromonas marina.</title>
        <authorList>
            <person name="Hardies S.C."/>
            <person name="Hwang Y.J."/>
            <person name="Hwang C.Y."/>
            <person name="Jang G.I."/>
            <person name="Cho B.C."/>
        </authorList>
    </citation>
    <scope>NUCLEOTIDE SEQUENCE [LARGE SCALE GENOMIC DNA]</scope>
</reference>
<dbReference type="RefSeq" id="YP_008051085.1">
    <property type="nucleotide sequence ID" value="NC_021300.1"/>
</dbReference>
<gene>
    <name evidence="1" type="ORF">RIO-1_15</name>
</gene>
<organism evidence="1 2">
    <name type="scientific">Pseudoalteromonas phage RIO-1</name>
    <dbReference type="NCBI Taxonomy" id="1316739"/>
    <lineage>
        <taxon>Viruses</taxon>
        <taxon>Duplodnaviria</taxon>
        <taxon>Heunggongvirae</taxon>
        <taxon>Uroviricota</taxon>
        <taxon>Caudoviricetes</taxon>
        <taxon>Zobellviridae</taxon>
        <taxon>Melvirus</taxon>
        <taxon>Melvirus orientalis</taxon>
    </lineage>
</organism>
<sequence>MSKFKVGDKVRKTLQKTSDFNIGDTAVVSEVVDERTIKLNGSSDTYSSSCWEVVQRGAYPNGKHPHHDVILEYAKGAEIEWFNSIYEKWCLTSSPSFGRNTLYRVKPQQDPAVQAAKKKIEQAEQMLREANDELDRLGL</sequence>
<dbReference type="KEGG" id="vg:16207387"/>
<accession>R4JKH2</accession>
<dbReference type="EMBL" id="KC751414">
    <property type="protein sequence ID" value="AGK87029.1"/>
    <property type="molecule type" value="Genomic_DNA"/>
</dbReference>
<protein>
    <submittedName>
        <fullName evidence="1">Uncharacterized protein</fullName>
    </submittedName>
</protein>
<evidence type="ECO:0000313" key="2">
    <source>
        <dbReference type="Proteomes" id="UP000013564"/>
    </source>
</evidence>
<dbReference type="GeneID" id="16207387"/>
<dbReference type="Proteomes" id="UP000013564">
    <property type="component" value="Segment"/>
</dbReference>
<proteinExistence type="predicted"/>
<name>R4JKH2_9CAUD</name>